<dbReference type="Proteomes" id="UP000827092">
    <property type="component" value="Unassembled WGS sequence"/>
</dbReference>
<dbReference type="GO" id="GO:0005179">
    <property type="term" value="F:hormone activity"/>
    <property type="evidence" value="ECO:0007669"/>
    <property type="project" value="UniProtKB-KW"/>
</dbReference>
<sequence length="167" mass="18911">MAKSCAFVLACWCAAALVVCHARVMQSRGLGALLGSDDPQPQQLLRWGVLLAAAKNSEDGDDASSEEQEHEVSKRRKGPTLSVVSPLEVLRQRLRLDRAKERIRENQKQIEAKAENDPSGTKGQKLPQLLHRRKPTFHPTHNKNTSFFLKCYFEESLPFMVQYRNIN</sequence>
<keyword evidence="2" id="KW-0964">Secreted</keyword>
<keyword evidence="3" id="KW-0372">Hormone</keyword>
<evidence type="ECO:0000256" key="3">
    <source>
        <dbReference type="ARBA" id="ARBA00022702"/>
    </source>
</evidence>
<evidence type="ECO:0000256" key="1">
    <source>
        <dbReference type="ARBA" id="ARBA00004613"/>
    </source>
</evidence>
<protein>
    <recommendedName>
        <fullName evidence="6">Corticotropin-releasing factor domain-containing protein</fullName>
    </recommendedName>
</protein>
<evidence type="ECO:0000256" key="5">
    <source>
        <dbReference type="SAM" id="SignalP"/>
    </source>
</evidence>
<evidence type="ECO:0000313" key="7">
    <source>
        <dbReference type="EMBL" id="KAG8179892.1"/>
    </source>
</evidence>
<feature type="region of interest" description="Disordered" evidence="4">
    <location>
        <begin position="56"/>
        <end position="79"/>
    </location>
</feature>
<proteinExistence type="predicted"/>
<dbReference type="AlphaFoldDB" id="A0AAV6U5R6"/>
<dbReference type="GO" id="GO:0005576">
    <property type="term" value="C:extracellular region"/>
    <property type="evidence" value="ECO:0007669"/>
    <property type="project" value="UniProtKB-SubCell"/>
</dbReference>
<gene>
    <name evidence="7" type="ORF">JTE90_017424</name>
</gene>
<feature type="compositionally biased region" description="Acidic residues" evidence="4">
    <location>
        <begin position="59"/>
        <end position="69"/>
    </location>
</feature>
<name>A0AAV6U5R6_9ARAC</name>
<dbReference type="Pfam" id="PF00473">
    <property type="entry name" value="CRF"/>
    <property type="match status" value="1"/>
</dbReference>
<feature type="domain" description="Corticotropin-releasing factor" evidence="6">
    <location>
        <begin position="79"/>
        <end position="109"/>
    </location>
</feature>
<accession>A0AAV6U5R6</accession>
<feature type="compositionally biased region" description="Basic and acidic residues" evidence="4">
    <location>
        <begin position="101"/>
        <end position="116"/>
    </location>
</feature>
<dbReference type="InterPro" id="IPR000187">
    <property type="entry name" value="CRF"/>
</dbReference>
<comment type="subcellular location">
    <subcellularLocation>
        <location evidence="1">Secreted</location>
    </subcellularLocation>
</comment>
<dbReference type="PROSITE" id="PS00511">
    <property type="entry name" value="CRF"/>
    <property type="match status" value="1"/>
</dbReference>
<feature type="region of interest" description="Disordered" evidence="4">
    <location>
        <begin position="101"/>
        <end position="127"/>
    </location>
</feature>
<reference evidence="7 8" key="1">
    <citation type="journal article" date="2022" name="Nat. Ecol. Evol.">
        <title>A masculinizing supergene underlies an exaggerated male reproductive morph in a spider.</title>
        <authorList>
            <person name="Hendrickx F."/>
            <person name="De Corte Z."/>
            <person name="Sonet G."/>
            <person name="Van Belleghem S.M."/>
            <person name="Kostlbacher S."/>
            <person name="Vangestel C."/>
        </authorList>
    </citation>
    <scope>NUCLEOTIDE SEQUENCE [LARGE SCALE GENOMIC DNA]</scope>
    <source>
        <strain evidence="7">W744_W776</strain>
    </source>
</reference>
<feature type="signal peptide" evidence="5">
    <location>
        <begin position="1"/>
        <end position="22"/>
    </location>
</feature>
<dbReference type="EMBL" id="JAFNEN010000598">
    <property type="protein sequence ID" value="KAG8179892.1"/>
    <property type="molecule type" value="Genomic_DNA"/>
</dbReference>
<feature type="chain" id="PRO_5043361247" description="Corticotropin-releasing factor domain-containing protein" evidence="5">
    <location>
        <begin position="23"/>
        <end position="167"/>
    </location>
</feature>
<comment type="caution">
    <text evidence="7">The sequence shown here is derived from an EMBL/GenBank/DDBJ whole genome shotgun (WGS) entry which is preliminary data.</text>
</comment>
<dbReference type="InterPro" id="IPR018446">
    <property type="entry name" value="Corticotropin-releasing_fac_CS"/>
</dbReference>
<evidence type="ECO:0000256" key="4">
    <source>
        <dbReference type="SAM" id="MobiDB-lite"/>
    </source>
</evidence>
<evidence type="ECO:0000313" key="8">
    <source>
        <dbReference type="Proteomes" id="UP000827092"/>
    </source>
</evidence>
<evidence type="ECO:0000256" key="2">
    <source>
        <dbReference type="ARBA" id="ARBA00022525"/>
    </source>
</evidence>
<organism evidence="7 8">
    <name type="scientific">Oedothorax gibbosus</name>
    <dbReference type="NCBI Taxonomy" id="931172"/>
    <lineage>
        <taxon>Eukaryota</taxon>
        <taxon>Metazoa</taxon>
        <taxon>Ecdysozoa</taxon>
        <taxon>Arthropoda</taxon>
        <taxon>Chelicerata</taxon>
        <taxon>Arachnida</taxon>
        <taxon>Araneae</taxon>
        <taxon>Araneomorphae</taxon>
        <taxon>Entelegynae</taxon>
        <taxon>Araneoidea</taxon>
        <taxon>Linyphiidae</taxon>
        <taxon>Erigoninae</taxon>
        <taxon>Oedothorax</taxon>
    </lineage>
</organism>
<keyword evidence="8" id="KW-1185">Reference proteome</keyword>
<keyword evidence="5" id="KW-0732">Signal</keyword>
<evidence type="ECO:0000259" key="6">
    <source>
        <dbReference type="Pfam" id="PF00473"/>
    </source>
</evidence>